<name>X0ZDS3_9ZZZZ</name>
<reference evidence="2" key="1">
    <citation type="journal article" date="2014" name="Front. Microbiol.">
        <title>High frequency of phylogenetically diverse reductive dehalogenase-homologous genes in deep subseafloor sedimentary metagenomes.</title>
        <authorList>
            <person name="Kawai M."/>
            <person name="Futagami T."/>
            <person name="Toyoda A."/>
            <person name="Takaki Y."/>
            <person name="Nishi S."/>
            <person name="Hori S."/>
            <person name="Arai W."/>
            <person name="Tsubouchi T."/>
            <person name="Morono Y."/>
            <person name="Uchiyama I."/>
            <person name="Ito T."/>
            <person name="Fujiyama A."/>
            <person name="Inagaki F."/>
            <person name="Takami H."/>
        </authorList>
    </citation>
    <scope>NUCLEOTIDE SEQUENCE</scope>
    <source>
        <strain evidence="2">Expedition CK06-06</strain>
    </source>
</reference>
<feature type="domain" description="Peptidase M24" evidence="1">
    <location>
        <begin position="163"/>
        <end position="365"/>
    </location>
</feature>
<accession>X0ZDS3</accession>
<evidence type="ECO:0000313" key="2">
    <source>
        <dbReference type="EMBL" id="GAG56367.1"/>
    </source>
</evidence>
<evidence type="ECO:0000259" key="1">
    <source>
        <dbReference type="Pfam" id="PF00557"/>
    </source>
</evidence>
<dbReference type="InterPro" id="IPR000994">
    <property type="entry name" value="Pept_M24"/>
</dbReference>
<dbReference type="Pfam" id="PF00557">
    <property type="entry name" value="Peptidase_M24"/>
    <property type="match status" value="1"/>
</dbReference>
<dbReference type="SUPFAM" id="SSF55920">
    <property type="entry name" value="Creatinase/aminopeptidase"/>
    <property type="match status" value="1"/>
</dbReference>
<organism evidence="2">
    <name type="scientific">marine sediment metagenome</name>
    <dbReference type="NCBI Taxonomy" id="412755"/>
    <lineage>
        <taxon>unclassified sequences</taxon>
        <taxon>metagenomes</taxon>
        <taxon>ecological metagenomes</taxon>
    </lineage>
</organism>
<protein>
    <recommendedName>
        <fullName evidence="1">Peptidase M24 domain-containing protein</fullName>
    </recommendedName>
</protein>
<dbReference type="InterPro" id="IPR029149">
    <property type="entry name" value="Creatin/AminoP/Spt16_N"/>
</dbReference>
<sequence>MFGNMNKFERAQEILRELNGDGWLIICNEDSDVNSRFLLGVGSHARHYIYVAANGEHKVLAVEMEAPMIKRSLESMNIKSKVESYNSLKELVPKLKSIINKPRIALNFGENIFNEKGTPFADYIRAGDYFSVKELAPQTEFFSAAPIIYGLRSVKSQEELKDLRNVCKATLEILETLPDLIKRGMSENDVKAEIECRYMKLGRPSFPAIVGSGAHSADPHHNTSEKKIEEGVLLIDTGLQIDQMCSDITWTLWVGKKPSDDFLKAYIALYESKEIANKYFVDNTPANLPAIKCREFLAEKGYDHEKLFFHGFGHSLGFEAHDIGPRVSWKVSDELKLVENMVYTSEPGLYWKGEWGIRLEDDIIIGKNKCEKVTYNHKEPILI</sequence>
<gene>
    <name evidence="2" type="ORF">S01H4_16709</name>
</gene>
<comment type="caution">
    <text evidence="2">The sequence shown here is derived from an EMBL/GenBank/DDBJ whole genome shotgun (WGS) entry which is preliminary data.</text>
</comment>
<dbReference type="AlphaFoldDB" id="X0ZDS3"/>
<dbReference type="Gene3D" id="3.40.350.10">
    <property type="entry name" value="Creatinase/prolidase N-terminal domain"/>
    <property type="match status" value="1"/>
</dbReference>
<dbReference type="InterPro" id="IPR036005">
    <property type="entry name" value="Creatinase/aminopeptidase-like"/>
</dbReference>
<dbReference type="EMBL" id="BART01007333">
    <property type="protein sequence ID" value="GAG56367.1"/>
    <property type="molecule type" value="Genomic_DNA"/>
</dbReference>
<dbReference type="PANTHER" id="PTHR46112">
    <property type="entry name" value="AMINOPEPTIDASE"/>
    <property type="match status" value="1"/>
</dbReference>
<dbReference type="PANTHER" id="PTHR46112:SF3">
    <property type="entry name" value="AMINOPEPTIDASE YPDF"/>
    <property type="match status" value="1"/>
</dbReference>
<dbReference type="InterPro" id="IPR050659">
    <property type="entry name" value="Peptidase_M24B"/>
</dbReference>
<dbReference type="Gene3D" id="3.90.230.10">
    <property type="entry name" value="Creatinase/methionine aminopeptidase superfamily"/>
    <property type="match status" value="1"/>
</dbReference>
<proteinExistence type="predicted"/>